<evidence type="ECO:0000256" key="5">
    <source>
        <dbReference type="ARBA" id="ARBA00022771"/>
    </source>
</evidence>
<dbReference type="CDD" id="cd06006">
    <property type="entry name" value="R3H_unknown_2"/>
    <property type="match status" value="1"/>
</dbReference>
<evidence type="ECO:0000256" key="2">
    <source>
        <dbReference type="ARBA" id="ARBA00007269"/>
    </source>
</evidence>
<keyword evidence="4" id="KW-0677">Repeat</keyword>
<dbReference type="InterPro" id="IPR001374">
    <property type="entry name" value="R3H_dom"/>
</dbReference>
<feature type="region of interest" description="Disordered" evidence="10">
    <location>
        <begin position="1032"/>
        <end position="1082"/>
    </location>
</feature>
<keyword evidence="7" id="KW-0805">Transcription regulation</keyword>
<evidence type="ECO:0000256" key="10">
    <source>
        <dbReference type="SAM" id="MobiDB-lite"/>
    </source>
</evidence>
<dbReference type="Gene3D" id="3.30.1370.50">
    <property type="entry name" value="R3H-like domain"/>
    <property type="match status" value="1"/>
</dbReference>
<dbReference type="AlphaFoldDB" id="A0A0D2G068"/>
<dbReference type="Pfam" id="PF01424">
    <property type="entry name" value="R3H"/>
    <property type="match status" value="1"/>
</dbReference>
<dbReference type="CDD" id="cd16492">
    <property type="entry name" value="RING-CH-C4HC3_NFX1-like"/>
    <property type="match status" value="1"/>
</dbReference>
<feature type="compositionally biased region" description="Acidic residues" evidence="10">
    <location>
        <begin position="1054"/>
        <end position="1068"/>
    </location>
</feature>
<dbReference type="Pfam" id="PF01422">
    <property type="entry name" value="zf-NF-X1"/>
    <property type="match status" value="8"/>
</dbReference>
<feature type="compositionally biased region" description="Basic residues" evidence="10">
    <location>
        <begin position="90"/>
        <end position="100"/>
    </location>
</feature>
<dbReference type="InterPro" id="IPR000967">
    <property type="entry name" value="Znf_NFX1"/>
</dbReference>
<proteinExistence type="inferred from homology"/>
<dbReference type="InterPro" id="IPR034078">
    <property type="entry name" value="NFX1_fam"/>
</dbReference>
<dbReference type="GO" id="GO:0005634">
    <property type="term" value="C:nucleus"/>
    <property type="evidence" value="ECO:0007669"/>
    <property type="project" value="UniProtKB-SubCell"/>
</dbReference>
<evidence type="ECO:0000256" key="1">
    <source>
        <dbReference type="ARBA" id="ARBA00004123"/>
    </source>
</evidence>
<feature type="domain" description="R3H" evidence="11">
    <location>
        <begin position="786"/>
        <end position="849"/>
    </location>
</feature>
<organism evidence="12 13">
    <name type="scientific">Phialophora macrospora</name>
    <dbReference type="NCBI Taxonomy" id="1851006"/>
    <lineage>
        <taxon>Eukaryota</taxon>
        <taxon>Fungi</taxon>
        <taxon>Dikarya</taxon>
        <taxon>Ascomycota</taxon>
        <taxon>Pezizomycotina</taxon>
        <taxon>Eurotiomycetes</taxon>
        <taxon>Chaetothyriomycetidae</taxon>
        <taxon>Chaetothyriales</taxon>
        <taxon>Herpotrichiellaceae</taxon>
        <taxon>Phialophora</taxon>
    </lineage>
</organism>
<evidence type="ECO:0000259" key="11">
    <source>
        <dbReference type="PROSITE" id="PS51061"/>
    </source>
</evidence>
<evidence type="ECO:0000256" key="7">
    <source>
        <dbReference type="ARBA" id="ARBA00023015"/>
    </source>
</evidence>
<dbReference type="GO" id="GO:0008270">
    <property type="term" value="F:zinc ion binding"/>
    <property type="evidence" value="ECO:0007669"/>
    <property type="project" value="UniProtKB-KW"/>
</dbReference>
<dbReference type="Proteomes" id="UP000054266">
    <property type="component" value="Unassembled WGS sequence"/>
</dbReference>
<feature type="compositionally biased region" description="Low complexity" evidence="10">
    <location>
        <begin position="67"/>
        <end position="83"/>
    </location>
</feature>
<dbReference type="PANTHER" id="PTHR12360:SF12">
    <property type="entry name" value="TRANSCRIPTIONAL REPRESSOR NF-X1"/>
    <property type="match status" value="1"/>
</dbReference>
<reference evidence="12 13" key="1">
    <citation type="submission" date="2015-01" db="EMBL/GenBank/DDBJ databases">
        <title>The Genome Sequence of Capronia semiimmersa CBS27337.</title>
        <authorList>
            <consortium name="The Broad Institute Genomics Platform"/>
            <person name="Cuomo C."/>
            <person name="de Hoog S."/>
            <person name="Gorbushina A."/>
            <person name="Stielow B."/>
            <person name="Teixiera M."/>
            <person name="Abouelleil A."/>
            <person name="Chapman S.B."/>
            <person name="Priest M."/>
            <person name="Young S.K."/>
            <person name="Wortman J."/>
            <person name="Nusbaum C."/>
            <person name="Birren B."/>
        </authorList>
    </citation>
    <scope>NUCLEOTIDE SEQUENCE [LARGE SCALE GENOMIC DNA]</scope>
    <source>
        <strain evidence="12 13">CBS 27337</strain>
    </source>
</reference>
<accession>A0A0D2G068</accession>
<evidence type="ECO:0000256" key="9">
    <source>
        <dbReference type="ARBA" id="ARBA00023242"/>
    </source>
</evidence>
<dbReference type="SUPFAM" id="SSF82708">
    <property type="entry name" value="R3H domain"/>
    <property type="match status" value="1"/>
</dbReference>
<keyword evidence="6" id="KW-0862">Zinc</keyword>
<comment type="subcellular location">
    <subcellularLocation>
        <location evidence="1">Nucleus</location>
    </subcellularLocation>
</comment>
<keyword evidence="8" id="KW-0804">Transcription</keyword>
<dbReference type="HOGENOM" id="CLU_005714_2_0_1"/>
<evidence type="ECO:0000256" key="3">
    <source>
        <dbReference type="ARBA" id="ARBA00022723"/>
    </source>
</evidence>
<protein>
    <recommendedName>
        <fullName evidence="11">R3H domain-containing protein</fullName>
    </recommendedName>
</protein>
<keyword evidence="9" id="KW-0539">Nucleus</keyword>
<dbReference type="SMART" id="SM00393">
    <property type="entry name" value="R3H"/>
    <property type="match status" value="1"/>
</dbReference>
<sequence>MEGAAVPPAPAPSISNSSRGKRHRRQGGPRGPPSSQTDNPEPVRSVGARAFGGRLTRLHPGAPPFVPASIAPISPSNSQSQPQLTNAKPHIPRHNKKTNSHPRTQTQPQGRRGSLARSTAPDFATRIHEDISHNVYECAICTNEVGRTSKVWSCRTCWTVFHIGCIKRWSKNEGSAVQRPAGQDDEEAPVGKQWRCPGCNLPKDTYPSAYTCWCEKEIDPKTITGLPPHSCGQTCGRERTFPKTCPHPCDLLCHAGPCPPCSAMGPKQSCFCGKEETTRRCLETNYDAGWSCGAVCGDIMPCGEHTCSRPCHEGLCGACTAQIDARCYCGKVEKEIQCNDRGEEKASAGWIGVFDCGQLCDRQMDCGIHRCEKPCHPQGATIPHCPKSVDVVTHCPCGKTPLAELKNEPRKICTDPIPSCQKPCGKTLSCGHTCRQTCHTGSCNPCDLKISKPCRCGRNSFDVICYQATQESLQCTRLCKATLNCGRHECGERCCTGERKASERQATKRKLKALGSVTRVLEENFEAEHICTRPCGRPLKCGNHVCQDLCHRGPCGTCKEAIFDDISCNCGRTVLQAPLPCGTQSPQCNFPCHRAKDCGHPPVTHNCHTEEEGCPKCPFLTEKECLCGKKTLKNQPCWRADVLCGLVCGKALKCGSHCCRKTCHRPGECEDAHEHCQQACGKAKKTCGHPCERPCHAPSACKEDKPCPFKVMITCDCQRKKEEVRCNARANVPAPPGRQTSLKCDDECARLHRNRSLAEALHIPDDHTDDHVPYSTTTLNLYREDIAWAHKQEEILRVFAADENEKRYHFKPMKSRQRAFIHSLAEDFGLDGESLDPEPHRHVLLFKTPKFVSAPMKTLAQAARIKRAQLNVAAPVTSEPERKADEVKHDYNGLLLTKPRFALTEDELRALIKKSAPTTEFDIIFLSKDQGVALLPTMSFVNPDQLVTLLTSLQPTIAGEVTKNDMGTSVVLCQFDTSDLEPKIIEQQGQKSSANTSGWSQVAAKRAVPMAVPQVKPVGQRPVYTVLGSRLAEAKRKKQENEEKLRKKAQNQDVVDDWEKEIDQEETAEVERRASEASQESG</sequence>
<keyword evidence="5" id="KW-0863">Zinc-finger</keyword>
<dbReference type="GO" id="GO:0000122">
    <property type="term" value="P:negative regulation of transcription by RNA polymerase II"/>
    <property type="evidence" value="ECO:0007669"/>
    <property type="project" value="TreeGrafter"/>
</dbReference>
<keyword evidence="3" id="KW-0479">Metal-binding</keyword>
<dbReference type="SMART" id="SM00438">
    <property type="entry name" value="ZnF_NFX"/>
    <property type="match status" value="8"/>
</dbReference>
<evidence type="ECO:0000313" key="12">
    <source>
        <dbReference type="EMBL" id="KIW72135.1"/>
    </source>
</evidence>
<dbReference type="GO" id="GO:0000977">
    <property type="term" value="F:RNA polymerase II transcription regulatory region sequence-specific DNA binding"/>
    <property type="evidence" value="ECO:0007669"/>
    <property type="project" value="TreeGrafter"/>
</dbReference>
<dbReference type="InterPro" id="IPR036867">
    <property type="entry name" value="R3H_dom_sf"/>
</dbReference>
<dbReference type="PANTHER" id="PTHR12360">
    <property type="entry name" value="NUCLEAR TRANSCRIPTION FACTOR, X-BOX BINDING 1 NFX1"/>
    <property type="match status" value="1"/>
</dbReference>
<dbReference type="FunFam" id="3.30.1370.50:FF:000006">
    <property type="entry name" value="NF-X1 finger transcription factor"/>
    <property type="match status" value="1"/>
</dbReference>
<dbReference type="GO" id="GO:0000981">
    <property type="term" value="F:DNA-binding transcription factor activity, RNA polymerase II-specific"/>
    <property type="evidence" value="ECO:0007669"/>
    <property type="project" value="TreeGrafter"/>
</dbReference>
<keyword evidence="13" id="KW-1185">Reference proteome</keyword>
<evidence type="ECO:0000313" key="13">
    <source>
        <dbReference type="Proteomes" id="UP000054266"/>
    </source>
</evidence>
<name>A0A0D2G068_9EURO</name>
<comment type="similarity">
    <text evidence="2">Belongs to the NFX1 family.</text>
</comment>
<dbReference type="EMBL" id="KN846956">
    <property type="protein sequence ID" value="KIW72135.1"/>
    <property type="molecule type" value="Genomic_DNA"/>
</dbReference>
<dbReference type="PROSITE" id="PS51061">
    <property type="entry name" value="R3H"/>
    <property type="match status" value="1"/>
</dbReference>
<evidence type="ECO:0000256" key="8">
    <source>
        <dbReference type="ARBA" id="ARBA00023163"/>
    </source>
</evidence>
<dbReference type="InterPro" id="IPR034077">
    <property type="entry name" value="R3H_FAP1"/>
</dbReference>
<dbReference type="CDD" id="cd06008">
    <property type="entry name" value="NF-X1-zinc-finger"/>
    <property type="match status" value="5"/>
</dbReference>
<gene>
    <name evidence="12" type="ORF">PV04_00355</name>
</gene>
<feature type="compositionally biased region" description="Low complexity" evidence="10">
    <location>
        <begin position="1"/>
        <end position="18"/>
    </location>
</feature>
<evidence type="ECO:0000256" key="6">
    <source>
        <dbReference type="ARBA" id="ARBA00022833"/>
    </source>
</evidence>
<evidence type="ECO:0000256" key="4">
    <source>
        <dbReference type="ARBA" id="ARBA00022737"/>
    </source>
</evidence>
<feature type="region of interest" description="Disordered" evidence="10">
    <location>
        <begin position="1"/>
        <end position="120"/>
    </location>
</feature>
<dbReference type="STRING" id="5601.A0A0D2G068"/>